<accession>A0A0R1QYJ6</accession>
<dbReference type="NCBIfam" id="NF009466">
    <property type="entry name" value="PRK12826.1-2"/>
    <property type="match status" value="1"/>
</dbReference>
<gene>
    <name evidence="4" type="ORF">FD01_GL000475</name>
</gene>
<dbReference type="PROSITE" id="PS00061">
    <property type="entry name" value="ADH_SHORT"/>
    <property type="match status" value="1"/>
</dbReference>
<dbReference type="Pfam" id="PF13561">
    <property type="entry name" value="adh_short_C2"/>
    <property type="match status" value="1"/>
</dbReference>
<evidence type="ECO:0000256" key="2">
    <source>
        <dbReference type="ARBA" id="ARBA00023002"/>
    </source>
</evidence>
<dbReference type="PANTHER" id="PTHR42879">
    <property type="entry name" value="3-OXOACYL-(ACYL-CARRIER-PROTEIN) REDUCTASE"/>
    <property type="match status" value="1"/>
</dbReference>
<dbReference type="Proteomes" id="UP000051790">
    <property type="component" value="Unassembled WGS sequence"/>
</dbReference>
<evidence type="ECO:0000256" key="1">
    <source>
        <dbReference type="ARBA" id="ARBA00006484"/>
    </source>
</evidence>
<organism evidence="4 5">
    <name type="scientific">Lacticaseibacillus manihotivorans DSM 13343 = JCM 12514</name>
    <dbReference type="NCBI Taxonomy" id="1423769"/>
    <lineage>
        <taxon>Bacteria</taxon>
        <taxon>Bacillati</taxon>
        <taxon>Bacillota</taxon>
        <taxon>Bacilli</taxon>
        <taxon>Lactobacillales</taxon>
        <taxon>Lactobacillaceae</taxon>
        <taxon>Lacticaseibacillus</taxon>
    </lineage>
</organism>
<keyword evidence="2" id="KW-0560">Oxidoreductase</keyword>
<proteinExistence type="inferred from homology"/>
<dbReference type="InterPro" id="IPR057326">
    <property type="entry name" value="KR_dom"/>
</dbReference>
<sequence length="247" mass="25467">MKEEAMQLNGRTAVVTGASRGIGAAIALKLAQAGANVVVNARHEPPTELVAALVATGSEVLVHCAAIEDPLAAAGLIEAAQAHFGRVDILVNNAGLTRDQLAVRMTPADFAAVVAVNLNGTYNVTQPAFKAMNKARSGVIVNLASVVGMIGNIGQANYAASKAGIIGLTKTLAKEGGRRHVRVNALAPGMIDTAMTQGLSEGVKAQMLANIPLRRFGTPEEVADAALFLIHNDYMNGQVLTIDGGLT</sequence>
<dbReference type="InterPro" id="IPR036291">
    <property type="entry name" value="NAD(P)-bd_dom_sf"/>
</dbReference>
<dbReference type="GO" id="GO:0016491">
    <property type="term" value="F:oxidoreductase activity"/>
    <property type="evidence" value="ECO:0007669"/>
    <property type="project" value="UniProtKB-KW"/>
</dbReference>
<dbReference type="SMART" id="SM00822">
    <property type="entry name" value="PKS_KR"/>
    <property type="match status" value="1"/>
</dbReference>
<dbReference type="InterPro" id="IPR050259">
    <property type="entry name" value="SDR"/>
</dbReference>
<evidence type="ECO:0000259" key="3">
    <source>
        <dbReference type="SMART" id="SM00822"/>
    </source>
</evidence>
<evidence type="ECO:0000313" key="4">
    <source>
        <dbReference type="EMBL" id="KRL46227.1"/>
    </source>
</evidence>
<dbReference type="PANTHER" id="PTHR42879:SF2">
    <property type="entry name" value="3-OXOACYL-[ACYL-CARRIER-PROTEIN] REDUCTASE FABG"/>
    <property type="match status" value="1"/>
</dbReference>
<dbReference type="Gene3D" id="3.40.50.720">
    <property type="entry name" value="NAD(P)-binding Rossmann-like Domain"/>
    <property type="match status" value="1"/>
</dbReference>
<dbReference type="AlphaFoldDB" id="A0A0R1QYJ6"/>
<dbReference type="PRINTS" id="PR00080">
    <property type="entry name" value="SDRFAMILY"/>
</dbReference>
<dbReference type="InterPro" id="IPR020904">
    <property type="entry name" value="Sc_DH/Rdtase_CS"/>
</dbReference>
<dbReference type="PRINTS" id="PR00081">
    <property type="entry name" value="GDHRDH"/>
</dbReference>
<dbReference type="EMBL" id="AZEU01000110">
    <property type="protein sequence ID" value="KRL46227.1"/>
    <property type="molecule type" value="Genomic_DNA"/>
</dbReference>
<dbReference type="FunFam" id="3.40.50.720:FF:000173">
    <property type="entry name" value="3-oxoacyl-[acyl-carrier protein] reductase"/>
    <property type="match status" value="1"/>
</dbReference>
<dbReference type="InterPro" id="IPR002347">
    <property type="entry name" value="SDR_fam"/>
</dbReference>
<dbReference type="GO" id="GO:0032787">
    <property type="term" value="P:monocarboxylic acid metabolic process"/>
    <property type="evidence" value="ECO:0007669"/>
    <property type="project" value="UniProtKB-ARBA"/>
</dbReference>
<dbReference type="NCBIfam" id="NF005559">
    <property type="entry name" value="PRK07231.1"/>
    <property type="match status" value="1"/>
</dbReference>
<evidence type="ECO:0000313" key="5">
    <source>
        <dbReference type="Proteomes" id="UP000051790"/>
    </source>
</evidence>
<protein>
    <submittedName>
        <fullName evidence="4">3-oxoacyl-acyl carrier protein reductase</fullName>
    </submittedName>
</protein>
<dbReference type="SUPFAM" id="SSF51735">
    <property type="entry name" value="NAD(P)-binding Rossmann-fold domains"/>
    <property type="match status" value="1"/>
</dbReference>
<feature type="domain" description="Ketoreductase" evidence="3">
    <location>
        <begin position="11"/>
        <end position="193"/>
    </location>
</feature>
<comment type="similarity">
    <text evidence="1">Belongs to the short-chain dehydrogenases/reductases (SDR) family.</text>
</comment>
<name>A0A0R1QYJ6_9LACO</name>
<reference evidence="4 5" key="1">
    <citation type="journal article" date="2015" name="Genome Announc.">
        <title>Expanding the biotechnology potential of lactobacilli through comparative genomics of 213 strains and associated genera.</title>
        <authorList>
            <person name="Sun Z."/>
            <person name="Harris H.M."/>
            <person name="McCann A."/>
            <person name="Guo C."/>
            <person name="Argimon S."/>
            <person name="Zhang W."/>
            <person name="Yang X."/>
            <person name="Jeffery I.B."/>
            <person name="Cooney J.C."/>
            <person name="Kagawa T.F."/>
            <person name="Liu W."/>
            <person name="Song Y."/>
            <person name="Salvetti E."/>
            <person name="Wrobel A."/>
            <person name="Rasinkangas P."/>
            <person name="Parkhill J."/>
            <person name="Rea M.C."/>
            <person name="O'Sullivan O."/>
            <person name="Ritari J."/>
            <person name="Douillard F.P."/>
            <person name="Paul Ross R."/>
            <person name="Yang R."/>
            <person name="Briner A.E."/>
            <person name="Felis G.E."/>
            <person name="de Vos W.M."/>
            <person name="Barrangou R."/>
            <person name="Klaenhammer T.R."/>
            <person name="Caufield P.W."/>
            <person name="Cui Y."/>
            <person name="Zhang H."/>
            <person name="O'Toole P.W."/>
        </authorList>
    </citation>
    <scope>NUCLEOTIDE SEQUENCE [LARGE SCALE GENOMIC DNA]</scope>
    <source>
        <strain evidence="4 5">DSM 13343</strain>
    </source>
</reference>
<comment type="caution">
    <text evidence="4">The sequence shown here is derived from an EMBL/GenBank/DDBJ whole genome shotgun (WGS) entry which is preliminary data.</text>
</comment>
<dbReference type="PATRIC" id="fig|1423769.4.peg.507"/>
<keyword evidence="5" id="KW-1185">Reference proteome</keyword>